<feature type="domain" description="Peptidase S1" evidence="6">
    <location>
        <begin position="40"/>
        <end position="273"/>
    </location>
</feature>
<dbReference type="InterPro" id="IPR043504">
    <property type="entry name" value="Peptidase_S1_PA_chymotrypsin"/>
</dbReference>
<dbReference type="SUPFAM" id="SSF50494">
    <property type="entry name" value="Trypsin-like serine proteases"/>
    <property type="match status" value="2"/>
</dbReference>
<dbReference type="Proteomes" id="UP000504629">
    <property type="component" value="Unplaced"/>
</dbReference>
<keyword evidence="2 5" id="KW-0378">Hydrolase</keyword>
<evidence type="ECO:0000259" key="6">
    <source>
        <dbReference type="PROSITE" id="PS50240"/>
    </source>
</evidence>
<protein>
    <submittedName>
        <fullName evidence="8">Polyserase-2-like</fullName>
    </submittedName>
</protein>
<dbReference type="PRINTS" id="PR00722">
    <property type="entry name" value="CHYMOTRYPSIN"/>
</dbReference>
<dbReference type="InterPro" id="IPR009003">
    <property type="entry name" value="Peptidase_S1_PA"/>
</dbReference>
<evidence type="ECO:0000313" key="8">
    <source>
        <dbReference type="RefSeq" id="XP_028026280.1"/>
    </source>
</evidence>
<dbReference type="PROSITE" id="PS00134">
    <property type="entry name" value="TRYPSIN_HIS"/>
    <property type="match status" value="2"/>
</dbReference>
<dbReference type="CDD" id="cd00190">
    <property type="entry name" value="Tryp_SPc"/>
    <property type="match status" value="2"/>
</dbReference>
<dbReference type="InterPro" id="IPR018114">
    <property type="entry name" value="TRYPSIN_HIS"/>
</dbReference>
<evidence type="ECO:0000256" key="2">
    <source>
        <dbReference type="ARBA" id="ARBA00022801"/>
    </source>
</evidence>
<dbReference type="Pfam" id="PF00089">
    <property type="entry name" value="Trypsin"/>
    <property type="match status" value="2"/>
</dbReference>
<dbReference type="SMART" id="SM00020">
    <property type="entry name" value="Tryp_SPc"/>
    <property type="match status" value="2"/>
</dbReference>
<dbReference type="PROSITE" id="PS50240">
    <property type="entry name" value="TRYPSIN_DOM"/>
    <property type="match status" value="2"/>
</dbReference>
<dbReference type="Gene3D" id="2.40.10.10">
    <property type="entry name" value="Trypsin-like serine proteases"/>
    <property type="match status" value="2"/>
</dbReference>
<dbReference type="InterPro" id="IPR033116">
    <property type="entry name" value="TRYPSIN_SER"/>
</dbReference>
<reference evidence="8" key="1">
    <citation type="submission" date="2025-08" db="UniProtKB">
        <authorList>
            <consortium name="RefSeq"/>
        </authorList>
    </citation>
    <scope>IDENTIFICATION</scope>
    <source>
        <tissue evidence="8">Silk gland</tissue>
    </source>
</reference>
<dbReference type="GeneID" id="114240027"/>
<dbReference type="GO" id="GO:0006508">
    <property type="term" value="P:proteolysis"/>
    <property type="evidence" value="ECO:0007669"/>
    <property type="project" value="UniProtKB-KW"/>
</dbReference>
<dbReference type="InterPro" id="IPR001254">
    <property type="entry name" value="Trypsin_dom"/>
</dbReference>
<keyword evidence="7" id="KW-1185">Reference proteome</keyword>
<name>A0A6J2J9X0_BOMMA</name>
<gene>
    <name evidence="8" type="primary">LOC114240027</name>
</gene>
<dbReference type="AlphaFoldDB" id="A0A6J2J9X0"/>
<keyword evidence="3 5" id="KW-0720">Serine protease</keyword>
<keyword evidence="4" id="KW-1015">Disulfide bond</keyword>
<keyword evidence="1 5" id="KW-0645">Protease</keyword>
<dbReference type="OrthoDB" id="546450at2759"/>
<evidence type="ECO:0000256" key="3">
    <source>
        <dbReference type="ARBA" id="ARBA00022825"/>
    </source>
</evidence>
<dbReference type="InterPro" id="IPR001314">
    <property type="entry name" value="Peptidase_S1A"/>
</dbReference>
<dbReference type="RefSeq" id="XP_028026280.1">
    <property type="nucleotide sequence ID" value="XM_028170479.1"/>
</dbReference>
<dbReference type="PANTHER" id="PTHR24252:SF7">
    <property type="entry name" value="HYALIN"/>
    <property type="match status" value="1"/>
</dbReference>
<proteinExistence type="predicted"/>
<accession>A0A6J2J9X0</accession>
<feature type="domain" description="Peptidase S1" evidence="6">
    <location>
        <begin position="288"/>
        <end position="521"/>
    </location>
</feature>
<dbReference type="KEGG" id="bman:114240027"/>
<evidence type="ECO:0000256" key="1">
    <source>
        <dbReference type="ARBA" id="ARBA00022670"/>
    </source>
</evidence>
<dbReference type="GO" id="GO:0004252">
    <property type="term" value="F:serine-type endopeptidase activity"/>
    <property type="evidence" value="ECO:0007669"/>
    <property type="project" value="InterPro"/>
</dbReference>
<sequence length="528" mass="58849">MAIGGVSLSEDSSNIRSQYQGQLPPCQDCHCGERNEKPRVVGGMGTNVNAFPWLARLIYQKSFGCGASLINDRYVVSAAHCLKGFMWFMFRVKFGEHDRCDRSHTPETRYVVKVIVHNFNLKELSNDISLIQLSRPIGYSHAIRPVCLPKTPDSLYTGAEAIVAGWGATGETGNWSCMLLKAELPILSNEECQGTSYNSSKIKNTMMCAGYPATAHKDACTGDSGGPLVVENERNVYELIGIVSWGYGCARKGYPGVYTRVTKYLDWIRDNTDGACYCCGERNEASRITGGVETTVNEFPWVTRLSYFNKFYCGGTLVNDRYVLTAAHCTKGFMWFMIKVTLGEHNRCNKTHRPETRFVVQLLSHNFTFSNFKDDIALLKMNEKVEVSDTVKPVCLPHNDENTYEAVRAIAAGWGSVGESKNRSCNLLEVELPVLSNAECKKTKYEPSMILDDMLCAGYPEKGMKDTCQGDSGGPLSAERKDKRYELVGIVSWGIGCGRPGYPGVYTRVSKYLYWIRHNSRSGCFCSD</sequence>
<organism evidence="7 8">
    <name type="scientific">Bombyx mandarina</name>
    <name type="common">Wild silk moth</name>
    <name type="synonym">Wild silkworm</name>
    <dbReference type="NCBI Taxonomy" id="7092"/>
    <lineage>
        <taxon>Eukaryota</taxon>
        <taxon>Metazoa</taxon>
        <taxon>Ecdysozoa</taxon>
        <taxon>Arthropoda</taxon>
        <taxon>Hexapoda</taxon>
        <taxon>Insecta</taxon>
        <taxon>Pterygota</taxon>
        <taxon>Neoptera</taxon>
        <taxon>Endopterygota</taxon>
        <taxon>Lepidoptera</taxon>
        <taxon>Glossata</taxon>
        <taxon>Ditrysia</taxon>
        <taxon>Bombycoidea</taxon>
        <taxon>Bombycidae</taxon>
        <taxon>Bombycinae</taxon>
        <taxon>Bombyx</taxon>
    </lineage>
</organism>
<dbReference type="FunFam" id="2.40.10.10:FF:000006">
    <property type="entry name" value="Serine proteinase stubble"/>
    <property type="match status" value="2"/>
</dbReference>
<dbReference type="PANTHER" id="PTHR24252">
    <property type="entry name" value="ACROSIN-RELATED"/>
    <property type="match status" value="1"/>
</dbReference>
<dbReference type="PROSITE" id="PS00135">
    <property type="entry name" value="TRYPSIN_SER"/>
    <property type="match status" value="2"/>
</dbReference>
<evidence type="ECO:0000256" key="4">
    <source>
        <dbReference type="ARBA" id="ARBA00023157"/>
    </source>
</evidence>
<evidence type="ECO:0000313" key="7">
    <source>
        <dbReference type="Proteomes" id="UP000504629"/>
    </source>
</evidence>
<evidence type="ECO:0000256" key="5">
    <source>
        <dbReference type="RuleBase" id="RU363034"/>
    </source>
</evidence>